<organism evidence="2 3">
    <name type="scientific">Paracidovorax wautersii</name>
    <dbReference type="NCBI Taxonomy" id="1177982"/>
    <lineage>
        <taxon>Bacteria</taxon>
        <taxon>Pseudomonadati</taxon>
        <taxon>Pseudomonadota</taxon>
        <taxon>Betaproteobacteria</taxon>
        <taxon>Burkholderiales</taxon>
        <taxon>Comamonadaceae</taxon>
        <taxon>Paracidovorax</taxon>
    </lineage>
</organism>
<dbReference type="SUPFAM" id="SSF69118">
    <property type="entry name" value="AhpD-like"/>
    <property type="match status" value="2"/>
</dbReference>
<sequence length="397" mass="40939">MTATDTSIAAHDTIDHIAGLAPGGAAHAVRHQRDKVATATQGCEDALFGPGLPGGLSQAERLAVAHDIAHASGLPALAEHYRAALQPLHAAPAVQALVDAPGAAIADARLQAIVHFARTLAAHPAESDQAALLALPAAGLSVPDTVLLAQLIGFVTYQLRVVAGVAALAQLGDAGAAAPAAAAAAQAADAAPFVHPANLPAPGEPLRVNGYTSETLGWKAWLPVLDPAAATPEQNAVLDLSHPKARTSDFYLLLAHQPRVLSERSQAFNAIMYAPGGLSRAEREVASTVVSRVNGCVYCASVHAQRFEQLAKRNDVMAQIFTEPDTAGANARERAIVQASAALTRTPGAFGAQHLQPLRDAGLSDLEILDALHAAALFAWANRLMLNLGEAVFPQAG</sequence>
<accession>A0A1I2H451</accession>
<dbReference type="RefSeq" id="WP_092941509.1">
    <property type="nucleotide sequence ID" value="NZ_FONX01000019.1"/>
</dbReference>
<dbReference type="PANTHER" id="PTHR35446">
    <property type="entry name" value="SI:CH211-175M2.5"/>
    <property type="match status" value="1"/>
</dbReference>
<dbReference type="InterPro" id="IPR004675">
    <property type="entry name" value="AhpD_core"/>
</dbReference>
<evidence type="ECO:0000259" key="1">
    <source>
        <dbReference type="Pfam" id="PF02627"/>
    </source>
</evidence>
<dbReference type="Gene3D" id="1.20.1290.10">
    <property type="entry name" value="AhpD-like"/>
    <property type="match status" value="2"/>
</dbReference>
<dbReference type="Pfam" id="PF02627">
    <property type="entry name" value="CMD"/>
    <property type="match status" value="1"/>
</dbReference>
<dbReference type="InterPro" id="IPR010195">
    <property type="entry name" value="Uncharacterised_peroxidase-rel"/>
</dbReference>
<dbReference type="NCBIfam" id="TIGR00778">
    <property type="entry name" value="ahpD_dom"/>
    <property type="match status" value="1"/>
</dbReference>
<evidence type="ECO:0000313" key="2">
    <source>
        <dbReference type="EMBL" id="SFF24150.1"/>
    </source>
</evidence>
<keyword evidence="2" id="KW-0575">Peroxidase</keyword>
<proteinExistence type="predicted"/>
<feature type="domain" description="Carboxymuconolactone decarboxylase-like" evidence="1">
    <location>
        <begin position="266"/>
        <end position="339"/>
    </location>
</feature>
<protein>
    <submittedName>
        <fullName evidence="2">Uncharacterized peroxidase-related enzyme</fullName>
    </submittedName>
</protein>
<dbReference type="PANTHER" id="PTHR35446:SF2">
    <property type="entry name" value="CARBOXYMUCONOLACTONE DECARBOXYLASE-LIKE DOMAIN-CONTAINING PROTEIN"/>
    <property type="match status" value="1"/>
</dbReference>
<dbReference type="STRING" id="1177982.SAMN04489711_11910"/>
<reference evidence="3" key="1">
    <citation type="submission" date="2016-10" db="EMBL/GenBank/DDBJ databases">
        <authorList>
            <person name="Varghese N."/>
            <person name="Submissions S."/>
        </authorList>
    </citation>
    <scope>NUCLEOTIDE SEQUENCE [LARGE SCALE GENOMIC DNA]</scope>
    <source>
        <strain evidence="3">DSM 27981</strain>
    </source>
</reference>
<name>A0A1I2H451_9BURK</name>
<dbReference type="OrthoDB" id="3667834at2"/>
<evidence type="ECO:0000313" key="3">
    <source>
        <dbReference type="Proteomes" id="UP000199119"/>
    </source>
</evidence>
<dbReference type="Proteomes" id="UP000199119">
    <property type="component" value="Unassembled WGS sequence"/>
</dbReference>
<dbReference type="InterPro" id="IPR003779">
    <property type="entry name" value="CMD-like"/>
</dbReference>
<dbReference type="AlphaFoldDB" id="A0A1I2H451"/>
<keyword evidence="2" id="KW-0560">Oxidoreductase</keyword>
<dbReference type="InterPro" id="IPR029032">
    <property type="entry name" value="AhpD-like"/>
</dbReference>
<dbReference type="GO" id="GO:0051920">
    <property type="term" value="F:peroxiredoxin activity"/>
    <property type="evidence" value="ECO:0007669"/>
    <property type="project" value="InterPro"/>
</dbReference>
<keyword evidence="3" id="KW-1185">Reference proteome</keyword>
<dbReference type="NCBIfam" id="TIGR01926">
    <property type="entry name" value="peroxid_rel"/>
    <property type="match status" value="1"/>
</dbReference>
<gene>
    <name evidence="2" type="ORF">SAMN04489711_11910</name>
</gene>
<dbReference type="EMBL" id="FONX01000019">
    <property type="protein sequence ID" value="SFF24150.1"/>
    <property type="molecule type" value="Genomic_DNA"/>
</dbReference>